<name>A0A812PCJ7_9DINO</name>
<feature type="region of interest" description="Disordered" evidence="1">
    <location>
        <begin position="369"/>
        <end position="409"/>
    </location>
</feature>
<evidence type="ECO:0000256" key="1">
    <source>
        <dbReference type="SAM" id="MobiDB-lite"/>
    </source>
</evidence>
<feature type="region of interest" description="Disordered" evidence="1">
    <location>
        <begin position="457"/>
        <end position="476"/>
    </location>
</feature>
<gene>
    <name evidence="2" type="ORF">SNAT2548_LOCUS17684</name>
</gene>
<dbReference type="EMBL" id="CAJNDS010002119">
    <property type="protein sequence ID" value="CAE7337810.1"/>
    <property type="molecule type" value="Genomic_DNA"/>
</dbReference>
<feature type="region of interest" description="Disordered" evidence="1">
    <location>
        <begin position="1959"/>
        <end position="1999"/>
    </location>
</feature>
<reference evidence="2" key="1">
    <citation type="submission" date="2021-02" db="EMBL/GenBank/DDBJ databases">
        <authorList>
            <person name="Dougan E. K."/>
            <person name="Rhodes N."/>
            <person name="Thang M."/>
            <person name="Chan C."/>
        </authorList>
    </citation>
    <scope>NUCLEOTIDE SEQUENCE</scope>
</reference>
<feature type="region of interest" description="Disordered" evidence="1">
    <location>
        <begin position="1449"/>
        <end position="1483"/>
    </location>
</feature>
<evidence type="ECO:0000313" key="2">
    <source>
        <dbReference type="EMBL" id="CAE7337810.1"/>
    </source>
</evidence>
<feature type="compositionally biased region" description="Low complexity" evidence="1">
    <location>
        <begin position="1690"/>
        <end position="1699"/>
    </location>
</feature>
<feature type="region of interest" description="Disordered" evidence="1">
    <location>
        <begin position="1664"/>
        <end position="1704"/>
    </location>
</feature>
<feature type="region of interest" description="Disordered" evidence="1">
    <location>
        <begin position="1037"/>
        <end position="1062"/>
    </location>
</feature>
<feature type="region of interest" description="Disordered" evidence="1">
    <location>
        <begin position="2293"/>
        <end position="2318"/>
    </location>
</feature>
<feature type="compositionally biased region" description="Basic residues" evidence="1">
    <location>
        <begin position="2298"/>
        <end position="2318"/>
    </location>
</feature>
<feature type="compositionally biased region" description="Acidic residues" evidence="1">
    <location>
        <begin position="1463"/>
        <end position="1483"/>
    </location>
</feature>
<feature type="region of interest" description="Disordered" evidence="1">
    <location>
        <begin position="297"/>
        <end position="334"/>
    </location>
</feature>
<feature type="compositionally biased region" description="Acidic residues" evidence="1">
    <location>
        <begin position="369"/>
        <end position="385"/>
    </location>
</feature>
<evidence type="ECO:0000313" key="3">
    <source>
        <dbReference type="Proteomes" id="UP000604046"/>
    </source>
</evidence>
<feature type="compositionally biased region" description="Basic residues" evidence="1">
    <location>
        <begin position="1975"/>
        <end position="1985"/>
    </location>
</feature>
<feature type="compositionally biased region" description="Acidic residues" evidence="1">
    <location>
        <begin position="2192"/>
        <end position="2201"/>
    </location>
</feature>
<feature type="compositionally biased region" description="Polar residues" evidence="1">
    <location>
        <begin position="764"/>
        <end position="773"/>
    </location>
</feature>
<feature type="region of interest" description="Disordered" evidence="1">
    <location>
        <begin position="734"/>
        <end position="776"/>
    </location>
</feature>
<protein>
    <submittedName>
        <fullName evidence="2">Uncharacterized protein</fullName>
    </submittedName>
</protein>
<feature type="region of interest" description="Disordered" evidence="1">
    <location>
        <begin position="796"/>
        <end position="865"/>
    </location>
</feature>
<comment type="caution">
    <text evidence="2">The sequence shown here is derived from an EMBL/GenBank/DDBJ whole genome shotgun (WGS) entry which is preliminary data.</text>
</comment>
<keyword evidence="3" id="KW-1185">Reference proteome</keyword>
<proteinExistence type="predicted"/>
<dbReference type="OrthoDB" id="478780at2759"/>
<accession>A0A812PCJ7</accession>
<feature type="compositionally biased region" description="Basic and acidic residues" evidence="1">
    <location>
        <begin position="297"/>
        <end position="323"/>
    </location>
</feature>
<feature type="compositionally biased region" description="Basic and acidic residues" evidence="1">
    <location>
        <begin position="835"/>
        <end position="845"/>
    </location>
</feature>
<dbReference type="Proteomes" id="UP000604046">
    <property type="component" value="Unassembled WGS sequence"/>
</dbReference>
<organism evidence="2 3">
    <name type="scientific">Symbiodinium natans</name>
    <dbReference type="NCBI Taxonomy" id="878477"/>
    <lineage>
        <taxon>Eukaryota</taxon>
        <taxon>Sar</taxon>
        <taxon>Alveolata</taxon>
        <taxon>Dinophyceae</taxon>
        <taxon>Suessiales</taxon>
        <taxon>Symbiodiniaceae</taxon>
        <taxon>Symbiodinium</taxon>
    </lineage>
</organism>
<sequence>MTKALGFWRSARLVEHQLPASVLLQEPADYFISHVWQPWDKAQSRDQWAEEKTSLLKFWATTRKALGDDRNGKPPWFLLESDQERREALLDPTRAWHNMRCWVDKACAHRGFATGCPPQEAIRASKEAIANCHTFVALVSHPGYFRRLWCCFELIFFVVRVAPHYRQAELLLPEAYLEPSALSELASAAARISLPSLLAGGQAQRSELLREMQALQVNEKGFENFVRSTMLALLGLSVLLRCAEGCAAFSGGNLDAIAEACWDAGLRGLSKVLSTAMPGVWWRTAFRHVRRRVVNERHHKEDPLARKDSLDSEDDRRAEHDVSSGEGEVEEEDPLEMLANYVNQKFFGGAKQAPEAHEHHLFGFGLEEVEEEASEEEEKEQDPVIEEGGGPEPHVEGEEDPAAEPRCSPREAGEFAANFCKAVAAKVGPSEMALEFVRRLSNAGTRLPSLIEVASEDTAEHTATGPEMDGMPSRGQEESNAWKCVLARSGLVVAPGFDDFWHGATGEQLEADTRANARVFFESWQLYRRRVCKWFDRKVVPQLEVWRQRGVRTSGVLEEAFRDVFLQVGGSVQDDLHRQLLSPKEEPKEMVEQRPAAWTNPTLGRLLVLSRQQKTFKNHASALGGGADAEDLSLRPAILMSTLPLRVAEEPTVSVVCARPLQGPPGWRRAIALQSLGAQALSAAVYQLLVNFTSEGCTQEGVEAEVLVPRLLLQVRGAKDCEVACGVRMTGRLEAQLPPTTSSGPGRERDEEPELDGTCRTEVDSSGSSSGTETLAEEDGIDWSSWVYHVDVQEASCATPDQGPPSPLPTARKPASASPGRPIATPKSPRVVITEIHRPESRGERASPSPCQSSVSPLQGRLKHRTRKWWTEPTGAAEKLLPRGAQGKPQKLPLIRELRLWRPAADVQRGLERTWPAPRRRVSGEQLPAVESAAAQVAKQMALLPKSARLKSIDAWKLKESKWLWRAVCEGGPTDPSRASQEEERLGSLQDHFQQLYRCVQQTCFAQWVALNCAAEVQARPVKSGCYAGGGGSLLPPQMKSERQTSEAPQLHSPVTASSHPWPLDTSEPCDQCGQRALAFFILQGSLMQHIWECEACVVCLRCGHARPDSGETRAQTLQGEEVLEVTTSLLLRPGRAEAVQRCIARVLRVESSVCCVGMVKEAASAKPTRATCRVASVSFGLADATLAAAATIMARSEDLDDRERRSRPFAHDMTWITSSLAETGLDLLYNKVRDLSVDVAVEELDDVRMLRLRKEVCPLILWLELAYVLSPEFDLIRWNGALAKVFGTIKLPAAVLMRMNISRLRHMAGAGKLQDSEDRPEDFVSWMWPLALHRVLVAPKTASQATLAAAMHGAGLMEEGVATLRQKGRALQKEHFAAVELEFEKEFDEGKQDVGKVSVATIMAILSKTRNVFGASSTRALLQARRILRRKQVFLYLRRLHSSIVLETTEESPTRHGNSEGSESEATEESNSEQAEEMQEDPTDEDLMIHAPFEPLSDDQRYPLSGLTIIKVLGHFREYVHFSQMALMSIQVLGVMVRSAIRLNNKASTSITSRSRSPTTSATVIEQVMLRNGFIESAMRALYRHAGTPEICREVLLLLKYLVQDDMDHCESGKAQLQLLTPAERPMTLVLAMSRLSTRQDRGNLLLCLEVYVSLGPHSFEAATSPLPSHPPGPETQASGKASRRSSRASRASDAHSAPPLLRLPAQREAEAAQIFVSILRSHWQDEVITLLMLKIIQFSCEQPHLCRHLFAQRLASELRRFLRHAGAGEVEEAWFEEMKKRTGMSIKGKKSSGRFKRMKELTFARARVTTSLALAESSGWQLLYTLAVNTAGRPGGSHHAGELEASPNYAKDVAKCIHQALEEMDRGGSQWNLAVHYLEAMLLFDLPSHGDCFEEEGGLQLILAEFPDGKVAEIYPLLAALLRHHLRSVPEATEVYVLSDEEEDPLQLGRSVSLPRPVIERAEEDEEPEKPKKPFKAKTRPVARRQTLPMPDSPKGEFVSNTERLLHKFKDALVKENAVSCLLSAFLLNHNMDSKLQDGLLRVLADLLQDKSCGASEAAKEFRLFGADGSNGPRILLELMNGNLSNADRVTSTLYALTGALKLNSGVAEAMASELAAKLLIEAVWQYRTCKSKRRRGMVLLRKIRDADPDLTVSMLRRWKAHVAHFESDQGIGPRVVPGSTTPSVRSEDEAPGEPEEAEAPARSNSAQAVAEIQSPLAVDQGAASMPAALWQSEGSGAATMEWKRRPRWTGAPRSSPGRNRCLRWSGAPWRRRALRSWLAWLRSEMLRWRSAKSAATRKTRRGRQQAKPRRRKRRK</sequence>
<feature type="region of interest" description="Disordered" evidence="1">
    <location>
        <begin position="2172"/>
        <end position="2212"/>
    </location>
</feature>